<keyword evidence="1" id="KW-0677">Repeat</keyword>
<feature type="chain" id="PRO_5045179845" evidence="5">
    <location>
        <begin position="20"/>
        <end position="681"/>
    </location>
</feature>
<feature type="repeat" description="TPR" evidence="3">
    <location>
        <begin position="423"/>
        <end position="456"/>
    </location>
</feature>
<dbReference type="Gene3D" id="1.25.40.10">
    <property type="entry name" value="Tetratricopeptide repeat domain"/>
    <property type="match status" value="2"/>
</dbReference>
<reference evidence="6 7" key="1">
    <citation type="submission" date="2024-09" db="EMBL/GenBank/DDBJ databases">
        <authorList>
            <person name="Sun Q."/>
            <person name="Mori K."/>
        </authorList>
    </citation>
    <scope>NUCLEOTIDE SEQUENCE [LARGE SCALE GENOMIC DNA]</scope>
    <source>
        <strain evidence="6 7">KCTC 42086</strain>
    </source>
</reference>
<dbReference type="PANTHER" id="PTHR44858:SF1">
    <property type="entry name" value="UDP-N-ACETYLGLUCOSAMINE--PEPTIDE N-ACETYLGLUCOSAMINYLTRANSFERASE SPINDLY-RELATED"/>
    <property type="match status" value="1"/>
</dbReference>
<dbReference type="InterPro" id="IPR019734">
    <property type="entry name" value="TPR_rpt"/>
</dbReference>
<evidence type="ECO:0000256" key="4">
    <source>
        <dbReference type="SAM" id="MobiDB-lite"/>
    </source>
</evidence>
<dbReference type="InterPro" id="IPR011990">
    <property type="entry name" value="TPR-like_helical_dom_sf"/>
</dbReference>
<evidence type="ECO:0000256" key="3">
    <source>
        <dbReference type="PROSITE-ProRule" id="PRU00339"/>
    </source>
</evidence>
<name>A0ABV6T2P2_9RHOB</name>
<accession>A0ABV6T2P2</accession>
<dbReference type="PROSITE" id="PS50005">
    <property type="entry name" value="TPR"/>
    <property type="match status" value="2"/>
</dbReference>
<evidence type="ECO:0000256" key="2">
    <source>
        <dbReference type="ARBA" id="ARBA00022803"/>
    </source>
</evidence>
<comment type="caution">
    <text evidence="6">The sequence shown here is derived from an EMBL/GenBank/DDBJ whole genome shotgun (WGS) entry which is preliminary data.</text>
</comment>
<feature type="repeat" description="TPR" evidence="3">
    <location>
        <begin position="463"/>
        <end position="496"/>
    </location>
</feature>
<dbReference type="SUPFAM" id="SSF48452">
    <property type="entry name" value="TPR-like"/>
    <property type="match status" value="3"/>
</dbReference>
<evidence type="ECO:0000256" key="5">
    <source>
        <dbReference type="SAM" id="SignalP"/>
    </source>
</evidence>
<keyword evidence="7" id="KW-1185">Reference proteome</keyword>
<feature type="compositionally biased region" description="Low complexity" evidence="4">
    <location>
        <begin position="46"/>
        <end position="63"/>
    </location>
</feature>
<dbReference type="SMART" id="SM00028">
    <property type="entry name" value="TPR"/>
    <property type="match status" value="4"/>
</dbReference>
<dbReference type="Pfam" id="PF13432">
    <property type="entry name" value="TPR_16"/>
    <property type="match status" value="1"/>
</dbReference>
<dbReference type="PANTHER" id="PTHR44858">
    <property type="entry name" value="TETRATRICOPEPTIDE REPEAT PROTEIN 6"/>
    <property type="match status" value="1"/>
</dbReference>
<dbReference type="RefSeq" id="WP_394318864.1">
    <property type="nucleotide sequence ID" value="NZ_JBHMQU010000018.1"/>
</dbReference>
<feature type="region of interest" description="Disordered" evidence="4">
    <location>
        <begin position="623"/>
        <end position="681"/>
    </location>
</feature>
<feature type="compositionally biased region" description="Low complexity" evidence="4">
    <location>
        <begin position="645"/>
        <end position="662"/>
    </location>
</feature>
<evidence type="ECO:0000313" key="7">
    <source>
        <dbReference type="Proteomes" id="UP001589920"/>
    </source>
</evidence>
<proteinExistence type="predicted"/>
<gene>
    <name evidence="6" type="ORF">ACFHYO_05180</name>
</gene>
<sequence length="681" mass="72195">MKPILILAAAAGVSATAVAALTLDLSTPAAPAQPAAVRVAQAAPVAAPGQTADPTAPASDATPRQAQLISDAPVPPSGHTTRIQPIPGRAGPYLAARLAASRNDFAVAADYFRAAVAHDRTDLFLQDGALVSMVSAGQMDDAATMAQGLVDGGRTTELAGLVTRAALARKGDWAGVLAMLDKMPSTPGGAGPLMDGMTRAWAEMGDGRASDAFATFQKLERQRGAAGIARFQLALAKASVGDYEGAEAALADPESAGHLMGIVARVQVLSQLERNADAVKLLDDLDALESEPALKLLRDRLAAGEKLPFDVIKSPAEGLAQVFVTFGGALMGGEDTDPLALIYARIGQYLAPDMAEAQLLVAQLLQSAGQFDLAETEFQGLRAKGDLRPAAELARIDALARADRRADAEAAARALTETWPELPSAWVALGDLLRQQDKFAEAVPVYDRALELLAKETDPQASWFALYARGIALERSGQFDRADADFQAALKLQPEQAPILNYLGYSWVDRNVRLDEGLDLIKKAVALRPDDGYILDSLAWAYYRLGRYQDAVEPMEKAVSAMSDDSLVNDHMGDIYWMVGRKREAEIQWKRALSLWKPADTDTDLNRVRAKLERGLDEVLAAEKANGGKLPEGWGQPEPMPEAAPEPAAAPADVAPVDTAPEPDTPAPPGADDGEPVPPRP</sequence>
<feature type="region of interest" description="Disordered" evidence="4">
    <location>
        <begin position="46"/>
        <end position="86"/>
    </location>
</feature>
<evidence type="ECO:0000313" key="6">
    <source>
        <dbReference type="EMBL" id="MFC0811509.1"/>
    </source>
</evidence>
<keyword evidence="5" id="KW-0732">Signal</keyword>
<keyword evidence="2 3" id="KW-0802">TPR repeat</keyword>
<dbReference type="EMBL" id="JBHMQU010000018">
    <property type="protein sequence ID" value="MFC0811509.1"/>
    <property type="molecule type" value="Genomic_DNA"/>
</dbReference>
<dbReference type="Pfam" id="PF13424">
    <property type="entry name" value="TPR_12"/>
    <property type="match status" value="1"/>
</dbReference>
<organism evidence="6 7">
    <name type="scientific">Paracoccus panacisoli</name>
    <dbReference type="NCBI Taxonomy" id="1510163"/>
    <lineage>
        <taxon>Bacteria</taxon>
        <taxon>Pseudomonadati</taxon>
        <taxon>Pseudomonadota</taxon>
        <taxon>Alphaproteobacteria</taxon>
        <taxon>Rhodobacterales</taxon>
        <taxon>Paracoccaceae</taxon>
        <taxon>Paracoccus</taxon>
    </lineage>
</organism>
<dbReference type="Proteomes" id="UP001589920">
    <property type="component" value="Unassembled WGS sequence"/>
</dbReference>
<evidence type="ECO:0000256" key="1">
    <source>
        <dbReference type="ARBA" id="ARBA00022737"/>
    </source>
</evidence>
<dbReference type="InterPro" id="IPR050498">
    <property type="entry name" value="Ycf3"/>
</dbReference>
<feature type="signal peptide" evidence="5">
    <location>
        <begin position="1"/>
        <end position="19"/>
    </location>
</feature>
<protein>
    <submittedName>
        <fullName evidence="6">Tetratricopeptide repeat protein</fullName>
    </submittedName>
</protein>